<comment type="pathway">
    <text evidence="2">Glycolipid biosynthesis; glycosylphosphatidylinositol-anchor biosynthesis.</text>
</comment>
<keyword evidence="5" id="KW-0808">Transferase</keyword>
<dbReference type="Pfam" id="PF04188">
    <property type="entry name" value="Mannosyl_trans2"/>
    <property type="match status" value="1"/>
</dbReference>
<dbReference type="HOGENOM" id="CLU_036370_3_1_11"/>
<evidence type="ECO:0000313" key="12">
    <source>
        <dbReference type="Proteomes" id="UP000017746"/>
    </source>
</evidence>
<feature type="transmembrane region" description="Helical" evidence="10">
    <location>
        <begin position="117"/>
        <end position="139"/>
    </location>
</feature>
<reference evidence="11 12" key="1">
    <citation type="journal article" date="2014" name="J. Biotechnol.">
        <title>Complete genome sequence of the actinobacterium Actinoplanes friuliensis HAG 010964, producer of the lipopeptide antibiotic friulimycin.</title>
        <authorList>
            <person name="Ruckert C."/>
            <person name="Szczepanowski R."/>
            <person name="Albersmeier A."/>
            <person name="Goesmann A."/>
            <person name="Fischer N."/>
            <person name="Steinkamper A."/>
            <person name="Puhler A."/>
            <person name="Biener R."/>
            <person name="Schwartz D."/>
            <person name="Kalinowski J."/>
        </authorList>
    </citation>
    <scope>NUCLEOTIDE SEQUENCE [LARGE SCALE GENOMIC DNA]</scope>
    <source>
        <strain evidence="11 12">DSM 7358</strain>
    </source>
</reference>
<dbReference type="Proteomes" id="UP000017746">
    <property type="component" value="Chromosome"/>
</dbReference>
<proteinExistence type="predicted"/>
<accession>U5W4Q0</accession>
<gene>
    <name evidence="11" type="ORF">AFR_28630</name>
</gene>
<organism evidence="11 12">
    <name type="scientific">Actinoplanes friuliensis DSM 7358</name>
    <dbReference type="NCBI Taxonomy" id="1246995"/>
    <lineage>
        <taxon>Bacteria</taxon>
        <taxon>Bacillati</taxon>
        <taxon>Actinomycetota</taxon>
        <taxon>Actinomycetes</taxon>
        <taxon>Micromonosporales</taxon>
        <taxon>Micromonosporaceae</taxon>
        <taxon>Actinoplanes</taxon>
    </lineage>
</organism>
<dbReference type="PANTHER" id="PTHR12468:SF2">
    <property type="entry name" value="GPI MANNOSYLTRANSFERASE 2"/>
    <property type="match status" value="1"/>
</dbReference>
<dbReference type="GO" id="GO:0031501">
    <property type="term" value="C:mannosyltransferase complex"/>
    <property type="evidence" value="ECO:0007669"/>
    <property type="project" value="TreeGrafter"/>
</dbReference>
<sequence>MTAATITAVPELDVVEETEPEPVRKPWRSALLAALAVWSASVVVHLMVGALAWLTYRGNGPAPGLGSIALGWNGWDAGHYVRIAESGYHLGPGFPAFFPLYPMLIHAFDPVLPGGGLVSALVVANAAAFGALAVLYRLADHEFGPRVARRASWYLAAFPMGFFLFIGYNESLFLLLTVGALYAGRRGHWWLAGALGALSSATRLFGLLLLAPLAVEYLRQVGWRPRLIRRDVLSLALVPLGVVAYSIYCLVELGSPVQFSIAQDQWGRRYTVPGQAWLTSVQQIAGHGPLDKTTLSAILDAGTVLVAVLLLVLCVKGPFKFRPDQRYLVVHGAITLVLLMSTEVAGRSMQSAARYSMEAVAIFLVLARMGANEVVDRTVLMIGVALQAVFLVIFMAGTFLVA</sequence>
<keyword evidence="8 10" id="KW-1133">Transmembrane helix</keyword>
<evidence type="ECO:0000256" key="10">
    <source>
        <dbReference type="SAM" id="Phobius"/>
    </source>
</evidence>
<feature type="transmembrane region" description="Helical" evidence="10">
    <location>
        <begin position="188"/>
        <end position="211"/>
    </location>
</feature>
<evidence type="ECO:0000256" key="5">
    <source>
        <dbReference type="ARBA" id="ARBA00022679"/>
    </source>
</evidence>
<dbReference type="GO" id="GO:0006506">
    <property type="term" value="P:GPI anchor biosynthetic process"/>
    <property type="evidence" value="ECO:0007669"/>
    <property type="project" value="UniProtKB-UniPathway"/>
</dbReference>
<evidence type="ECO:0008006" key="13">
    <source>
        <dbReference type="Google" id="ProtNLM"/>
    </source>
</evidence>
<evidence type="ECO:0000256" key="1">
    <source>
        <dbReference type="ARBA" id="ARBA00004477"/>
    </source>
</evidence>
<dbReference type="UniPathway" id="UPA00196"/>
<evidence type="ECO:0000256" key="9">
    <source>
        <dbReference type="ARBA" id="ARBA00023136"/>
    </source>
</evidence>
<dbReference type="AlphaFoldDB" id="U5W4Q0"/>
<dbReference type="EMBL" id="CP006272">
    <property type="protein sequence ID" value="AGZ43987.1"/>
    <property type="molecule type" value="Genomic_DNA"/>
</dbReference>
<keyword evidence="12" id="KW-1185">Reference proteome</keyword>
<dbReference type="GO" id="GO:0000009">
    <property type="term" value="F:alpha-1,6-mannosyltransferase activity"/>
    <property type="evidence" value="ECO:0007669"/>
    <property type="project" value="InterPro"/>
</dbReference>
<dbReference type="STRING" id="1246995.AFR_28630"/>
<feature type="transmembrane region" description="Helical" evidence="10">
    <location>
        <begin position="327"/>
        <end position="346"/>
    </location>
</feature>
<dbReference type="OrthoDB" id="151635at2"/>
<dbReference type="RefSeq" id="WP_023560324.1">
    <property type="nucleotide sequence ID" value="NC_022657.1"/>
</dbReference>
<dbReference type="PATRIC" id="fig|1246995.3.peg.5805"/>
<feature type="transmembrane region" description="Helical" evidence="10">
    <location>
        <begin position="295"/>
        <end position="315"/>
    </location>
</feature>
<feature type="transmembrane region" description="Helical" evidence="10">
    <location>
        <begin position="151"/>
        <end position="168"/>
    </location>
</feature>
<evidence type="ECO:0000256" key="6">
    <source>
        <dbReference type="ARBA" id="ARBA00022692"/>
    </source>
</evidence>
<dbReference type="PANTHER" id="PTHR12468">
    <property type="entry name" value="GPI MANNOSYLTRANSFERASE 2"/>
    <property type="match status" value="1"/>
</dbReference>
<evidence type="ECO:0000256" key="7">
    <source>
        <dbReference type="ARBA" id="ARBA00022824"/>
    </source>
</evidence>
<keyword evidence="4" id="KW-0328">Glycosyltransferase</keyword>
<feature type="transmembrane region" description="Helical" evidence="10">
    <location>
        <begin position="30"/>
        <end position="56"/>
    </location>
</feature>
<evidence type="ECO:0000256" key="3">
    <source>
        <dbReference type="ARBA" id="ARBA00022502"/>
    </source>
</evidence>
<protein>
    <recommendedName>
        <fullName evidence="13">Integral membrane protein</fullName>
    </recommendedName>
</protein>
<dbReference type="KEGG" id="afs:AFR_28630"/>
<evidence type="ECO:0000256" key="4">
    <source>
        <dbReference type="ARBA" id="ARBA00022676"/>
    </source>
</evidence>
<feature type="transmembrane region" description="Helical" evidence="10">
    <location>
        <begin position="232"/>
        <end position="251"/>
    </location>
</feature>
<dbReference type="eggNOG" id="COG5542">
    <property type="taxonomic scope" value="Bacteria"/>
</dbReference>
<keyword evidence="7" id="KW-0256">Endoplasmic reticulum</keyword>
<comment type="subcellular location">
    <subcellularLocation>
        <location evidence="1">Endoplasmic reticulum membrane</location>
        <topology evidence="1">Multi-pass membrane protein</topology>
    </subcellularLocation>
</comment>
<keyword evidence="6 10" id="KW-0812">Transmembrane</keyword>
<feature type="transmembrane region" description="Helical" evidence="10">
    <location>
        <begin position="378"/>
        <end position="401"/>
    </location>
</feature>
<keyword evidence="9 10" id="KW-0472">Membrane</keyword>
<dbReference type="InterPro" id="IPR007315">
    <property type="entry name" value="PIG-V/Gpi18"/>
</dbReference>
<dbReference type="GO" id="GO:0016020">
    <property type="term" value="C:membrane"/>
    <property type="evidence" value="ECO:0007669"/>
    <property type="project" value="GOC"/>
</dbReference>
<keyword evidence="3" id="KW-0337">GPI-anchor biosynthesis</keyword>
<evidence type="ECO:0000256" key="2">
    <source>
        <dbReference type="ARBA" id="ARBA00004687"/>
    </source>
</evidence>
<dbReference type="GO" id="GO:0004376">
    <property type="term" value="F:GPI mannosyltransferase activity"/>
    <property type="evidence" value="ECO:0007669"/>
    <property type="project" value="InterPro"/>
</dbReference>
<evidence type="ECO:0000313" key="11">
    <source>
        <dbReference type="EMBL" id="AGZ43987.1"/>
    </source>
</evidence>
<name>U5W4Q0_9ACTN</name>
<evidence type="ECO:0000256" key="8">
    <source>
        <dbReference type="ARBA" id="ARBA00022989"/>
    </source>
</evidence>